<accession>A0A4C1VXD4</accession>
<reference evidence="1 2" key="1">
    <citation type="journal article" date="2019" name="Commun. Biol.">
        <title>The bagworm genome reveals a unique fibroin gene that provides high tensile strength.</title>
        <authorList>
            <person name="Kono N."/>
            <person name="Nakamura H."/>
            <person name="Ohtoshi R."/>
            <person name="Tomita M."/>
            <person name="Numata K."/>
            <person name="Arakawa K."/>
        </authorList>
    </citation>
    <scope>NUCLEOTIDE SEQUENCE [LARGE SCALE GENOMIC DNA]</scope>
</reference>
<comment type="caution">
    <text evidence="1">The sequence shown here is derived from an EMBL/GenBank/DDBJ whole genome shotgun (WGS) entry which is preliminary data.</text>
</comment>
<sequence>MAFSSIIRSQFPVIIKVLVRTNQTTQTRWGCVVLITEFLYLPVLSSDLGYHGIKVLVQDVNESPNSMELRRFITEFYGHLPAPSSDLGFHT</sequence>
<name>A0A4C1VXD4_EUMVA</name>
<organism evidence="1 2">
    <name type="scientific">Eumeta variegata</name>
    <name type="common">Bagworm moth</name>
    <name type="synonym">Eumeta japonica</name>
    <dbReference type="NCBI Taxonomy" id="151549"/>
    <lineage>
        <taxon>Eukaryota</taxon>
        <taxon>Metazoa</taxon>
        <taxon>Ecdysozoa</taxon>
        <taxon>Arthropoda</taxon>
        <taxon>Hexapoda</taxon>
        <taxon>Insecta</taxon>
        <taxon>Pterygota</taxon>
        <taxon>Neoptera</taxon>
        <taxon>Endopterygota</taxon>
        <taxon>Lepidoptera</taxon>
        <taxon>Glossata</taxon>
        <taxon>Ditrysia</taxon>
        <taxon>Tineoidea</taxon>
        <taxon>Psychidae</taxon>
        <taxon>Oiketicinae</taxon>
        <taxon>Eumeta</taxon>
    </lineage>
</organism>
<evidence type="ECO:0000313" key="1">
    <source>
        <dbReference type="EMBL" id="GBP42899.1"/>
    </source>
</evidence>
<dbReference type="Proteomes" id="UP000299102">
    <property type="component" value="Unassembled WGS sequence"/>
</dbReference>
<evidence type="ECO:0000313" key="2">
    <source>
        <dbReference type="Proteomes" id="UP000299102"/>
    </source>
</evidence>
<dbReference type="AlphaFoldDB" id="A0A4C1VXD4"/>
<keyword evidence="2" id="KW-1185">Reference proteome</keyword>
<gene>
    <name evidence="1" type="ORF">EVAR_87278_1</name>
</gene>
<proteinExistence type="predicted"/>
<protein>
    <submittedName>
        <fullName evidence="1">Uncharacterized protein</fullName>
    </submittedName>
</protein>
<dbReference type="EMBL" id="BGZK01000426">
    <property type="protein sequence ID" value="GBP42899.1"/>
    <property type="molecule type" value="Genomic_DNA"/>
</dbReference>